<organism evidence="2 3">
    <name type="scientific">Meganyctiphanes norvegica</name>
    <name type="common">Northern krill</name>
    <name type="synonym">Thysanopoda norvegica</name>
    <dbReference type="NCBI Taxonomy" id="48144"/>
    <lineage>
        <taxon>Eukaryota</taxon>
        <taxon>Metazoa</taxon>
        <taxon>Ecdysozoa</taxon>
        <taxon>Arthropoda</taxon>
        <taxon>Crustacea</taxon>
        <taxon>Multicrustacea</taxon>
        <taxon>Malacostraca</taxon>
        <taxon>Eumalacostraca</taxon>
        <taxon>Eucarida</taxon>
        <taxon>Euphausiacea</taxon>
        <taxon>Euphausiidae</taxon>
        <taxon>Meganyctiphanes</taxon>
    </lineage>
</organism>
<gene>
    <name evidence="2" type="ORF">MNOR_LOCUS6443</name>
</gene>
<feature type="region of interest" description="Disordered" evidence="1">
    <location>
        <begin position="400"/>
        <end position="423"/>
    </location>
</feature>
<dbReference type="PANTHER" id="PTHR13265:SF0">
    <property type="entry name" value="HPR1"/>
    <property type="match status" value="1"/>
</dbReference>
<evidence type="ECO:0008006" key="4">
    <source>
        <dbReference type="Google" id="ProtNLM"/>
    </source>
</evidence>
<accession>A0AAV2Q0G1</accession>
<dbReference type="GO" id="GO:0000445">
    <property type="term" value="C:THO complex part of transcription export complex"/>
    <property type="evidence" value="ECO:0007669"/>
    <property type="project" value="TreeGrafter"/>
</dbReference>
<keyword evidence="3" id="KW-1185">Reference proteome</keyword>
<dbReference type="AlphaFoldDB" id="A0AAV2Q0G1"/>
<dbReference type="Pfam" id="PF11957">
    <property type="entry name" value="efThoc1"/>
    <property type="match status" value="1"/>
</dbReference>
<feature type="region of interest" description="Disordered" evidence="1">
    <location>
        <begin position="538"/>
        <end position="585"/>
    </location>
</feature>
<dbReference type="GO" id="GO:0006406">
    <property type="term" value="P:mRNA export from nucleus"/>
    <property type="evidence" value="ECO:0007669"/>
    <property type="project" value="TreeGrafter"/>
</dbReference>
<evidence type="ECO:0000256" key="1">
    <source>
        <dbReference type="SAM" id="MobiDB-lite"/>
    </source>
</evidence>
<evidence type="ECO:0000313" key="3">
    <source>
        <dbReference type="Proteomes" id="UP001497623"/>
    </source>
</evidence>
<name>A0AAV2Q0G1_MEGNR</name>
<reference evidence="2 3" key="1">
    <citation type="submission" date="2024-05" db="EMBL/GenBank/DDBJ databases">
        <authorList>
            <person name="Wallberg A."/>
        </authorList>
    </citation>
    <scope>NUCLEOTIDE SEQUENCE [LARGE SCALE GENOMIC DNA]</scope>
</reference>
<feature type="compositionally biased region" description="Basic and acidic residues" evidence="1">
    <location>
        <begin position="400"/>
        <end position="409"/>
    </location>
</feature>
<proteinExistence type="predicted"/>
<dbReference type="InterPro" id="IPR021861">
    <property type="entry name" value="THO_THOC1"/>
</dbReference>
<dbReference type="EMBL" id="CAXKWB010002656">
    <property type="protein sequence ID" value="CAL4067388.1"/>
    <property type="molecule type" value="Genomic_DNA"/>
</dbReference>
<feature type="non-terminal residue" evidence="2">
    <location>
        <position position="620"/>
    </location>
</feature>
<feature type="compositionally biased region" description="Acidic residues" evidence="1">
    <location>
        <begin position="568"/>
        <end position="579"/>
    </location>
</feature>
<feature type="region of interest" description="Disordered" evidence="1">
    <location>
        <begin position="190"/>
        <end position="210"/>
    </location>
</feature>
<dbReference type="PANTHER" id="PTHR13265">
    <property type="entry name" value="THO COMPLEX SUBUNIT 1"/>
    <property type="match status" value="1"/>
</dbReference>
<sequence>MADVALSYNNIFSKVQTTLPSCIQAQDAKLLTEIFPTKVSEAIKHCLEISVRTYVTTQIIKGEHTDLGLITTVTKICIDGVKGGLCSPTLPVNVLSDSFDMLTINQCLHLFSFVEANVAVWKEDIFFSHCKTAVLRMCNDLLRRLSRSQNTVFCGRILLFLARFFPFSERSGLNLISEFNLENVTTFTNSEATDQEMKDENDTAASPENGVDTSLTNTLDYTLYAKFWALQDFFRNPPQCFQKPNWKMFTVYANDVLEAFTSFKLDSCRSSSEISKLERSQSTTEPMEGQSEPAEQYFAKYLTNQKLLDLQFSDSNFRRYVLLQMLILTQYLTSTIKFKTESLSSEQVEWVRKTDERVYGLLAETPPDGPAFVNIVKHILKREERWSDWKNDGCPEFKKPALKSVKEEPDVSPSKKKGQKRKLGDMIRDADAKKKMVMGNVEMTRLWNLCPNNLEACKKSERDFVPALETYFTPAIDQITGKSTVKDAEKLVNDSNFGWRGLRLLACRSPHFFTHSASPIATLPEYLTTMIKKLAKELPSQHQDDQGVDEEEEKEDPGVLEESAADVKDEDDEEDDLADRDEIGPITTAEMRVLAENLNKHSSDAWKTLGKKLGFEGDEV</sequence>
<feature type="compositionally biased region" description="Acidic residues" evidence="1">
    <location>
        <begin position="546"/>
        <end position="559"/>
    </location>
</feature>
<protein>
    <recommendedName>
        <fullName evidence="4">THO complex subunit 1</fullName>
    </recommendedName>
</protein>
<comment type="caution">
    <text evidence="2">The sequence shown here is derived from an EMBL/GenBank/DDBJ whole genome shotgun (WGS) entry which is preliminary data.</text>
</comment>
<dbReference type="Proteomes" id="UP001497623">
    <property type="component" value="Unassembled WGS sequence"/>
</dbReference>
<evidence type="ECO:0000313" key="2">
    <source>
        <dbReference type="EMBL" id="CAL4067388.1"/>
    </source>
</evidence>